<dbReference type="Proteomes" id="UP001459277">
    <property type="component" value="Unassembled WGS sequence"/>
</dbReference>
<gene>
    <name evidence="7" type="ORF">SO802_032508</name>
</gene>
<evidence type="ECO:0008006" key="9">
    <source>
        <dbReference type="Google" id="ProtNLM"/>
    </source>
</evidence>
<dbReference type="EMBL" id="JAZDWU010000012">
    <property type="protein sequence ID" value="KAK9982983.1"/>
    <property type="molecule type" value="Genomic_DNA"/>
</dbReference>
<feature type="compositionally biased region" description="Basic residues" evidence="6">
    <location>
        <begin position="248"/>
        <end position="266"/>
    </location>
</feature>
<dbReference type="AlphaFoldDB" id="A0AAW2BC46"/>
<dbReference type="GO" id="GO:0003700">
    <property type="term" value="F:DNA-binding transcription factor activity"/>
    <property type="evidence" value="ECO:0007669"/>
    <property type="project" value="InterPro"/>
</dbReference>
<reference evidence="7 8" key="1">
    <citation type="submission" date="2024-01" db="EMBL/GenBank/DDBJ databases">
        <title>A telomere-to-telomere, gap-free genome of sweet tea (Lithocarpus litseifolius).</title>
        <authorList>
            <person name="Zhou J."/>
        </authorList>
    </citation>
    <scope>NUCLEOTIDE SEQUENCE [LARGE SCALE GENOMIC DNA]</scope>
    <source>
        <strain evidence="7">Zhou-2022a</strain>
        <tissue evidence="7">Leaf</tissue>
    </source>
</reference>
<comment type="caution">
    <text evidence="7">The sequence shown here is derived from an EMBL/GenBank/DDBJ whole genome shotgun (WGS) entry which is preliminary data.</text>
</comment>
<protein>
    <recommendedName>
        <fullName evidence="9">BZIP domain-containing protein</fullName>
    </recommendedName>
</protein>
<dbReference type="CDD" id="cd14702">
    <property type="entry name" value="bZIP_plant_GBF1"/>
    <property type="match status" value="1"/>
</dbReference>
<evidence type="ECO:0000313" key="7">
    <source>
        <dbReference type="EMBL" id="KAK9982983.1"/>
    </source>
</evidence>
<comment type="subcellular location">
    <subcellularLocation>
        <location evidence="1">Nucleus</location>
    </subcellularLocation>
</comment>
<evidence type="ECO:0000256" key="1">
    <source>
        <dbReference type="ARBA" id="ARBA00004123"/>
    </source>
</evidence>
<organism evidence="7 8">
    <name type="scientific">Lithocarpus litseifolius</name>
    <dbReference type="NCBI Taxonomy" id="425828"/>
    <lineage>
        <taxon>Eukaryota</taxon>
        <taxon>Viridiplantae</taxon>
        <taxon>Streptophyta</taxon>
        <taxon>Embryophyta</taxon>
        <taxon>Tracheophyta</taxon>
        <taxon>Spermatophyta</taxon>
        <taxon>Magnoliopsida</taxon>
        <taxon>eudicotyledons</taxon>
        <taxon>Gunneridae</taxon>
        <taxon>Pentapetalae</taxon>
        <taxon>rosids</taxon>
        <taxon>fabids</taxon>
        <taxon>Fagales</taxon>
        <taxon>Fagaceae</taxon>
        <taxon>Lithocarpus</taxon>
    </lineage>
</organism>
<proteinExistence type="predicted"/>
<evidence type="ECO:0000256" key="2">
    <source>
        <dbReference type="ARBA" id="ARBA00023015"/>
    </source>
</evidence>
<feature type="region of interest" description="Disordered" evidence="6">
    <location>
        <begin position="246"/>
        <end position="274"/>
    </location>
</feature>
<dbReference type="GO" id="GO:0003677">
    <property type="term" value="F:DNA binding"/>
    <property type="evidence" value="ECO:0007669"/>
    <property type="project" value="UniProtKB-KW"/>
</dbReference>
<keyword evidence="3" id="KW-0238">DNA-binding</keyword>
<keyword evidence="8" id="KW-1185">Reference proteome</keyword>
<evidence type="ECO:0000256" key="4">
    <source>
        <dbReference type="ARBA" id="ARBA00023163"/>
    </source>
</evidence>
<dbReference type="GO" id="GO:0005634">
    <property type="term" value="C:nucleus"/>
    <property type="evidence" value="ECO:0007669"/>
    <property type="project" value="UniProtKB-SubCell"/>
</dbReference>
<sequence>MMDESEIRGSLWSSYSLSHDNLHQSKSMLNLLLLIQQLPSSDSAAQAVDSELPPLDSALEHEFTKSKAPMYATVETSKVANYSNSNNLVPLPLNFTSSFSVPLPMPPPPAAAVNFVNEFVSLQLNSAMTGVVSSAESYSSVPLPMATPPTAAVDFDNECAYYKSKPDLALTGVVSSPLPMSPPHPHAIDFNSERAYYKSRPDISCAAANQVNQQFNVVNNTLSQHPIANTNVFQFMAKTIENYDEAKRQRRKKANLKSTRQSRKRRQDVMKNTKKEVEDLKKIASELSLACSEHKENCDTSHYWN</sequence>
<name>A0AAW2BC46_9ROSI</name>
<evidence type="ECO:0000256" key="6">
    <source>
        <dbReference type="SAM" id="MobiDB-lite"/>
    </source>
</evidence>
<keyword evidence="2" id="KW-0805">Transcription regulation</keyword>
<evidence type="ECO:0000256" key="3">
    <source>
        <dbReference type="ARBA" id="ARBA00023125"/>
    </source>
</evidence>
<dbReference type="InterPro" id="IPR045314">
    <property type="entry name" value="bZIP_plant_GBF1"/>
</dbReference>
<accession>A0AAW2BC46</accession>
<keyword evidence="4" id="KW-0804">Transcription</keyword>
<evidence type="ECO:0000313" key="8">
    <source>
        <dbReference type="Proteomes" id="UP001459277"/>
    </source>
</evidence>
<keyword evidence="5" id="KW-0539">Nucleus</keyword>
<evidence type="ECO:0000256" key="5">
    <source>
        <dbReference type="ARBA" id="ARBA00023242"/>
    </source>
</evidence>